<gene>
    <name evidence="1" type="ORF">SE14_02809</name>
</gene>
<evidence type="ECO:0000313" key="1">
    <source>
        <dbReference type="EMBL" id="AKH08281.1"/>
    </source>
</evidence>
<dbReference type="AlphaFoldDB" id="A0A0F7JB93"/>
<evidence type="ECO:0000313" key="2">
    <source>
        <dbReference type="Proteomes" id="UP000034636"/>
    </source>
</evidence>
<accession>A0A0F7JB93</accession>
<dbReference type="EMBL" id="CP011428">
    <property type="protein sequence ID" value="AKH08281.1"/>
    <property type="molecule type" value="Genomic_DNA"/>
</dbReference>
<organism evidence="1 2">
    <name type="scientific">Salmonella typhimurium</name>
    <dbReference type="NCBI Taxonomy" id="90371"/>
    <lineage>
        <taxon>Bacteria</taxon>
        <taxon>Pseudomonadati</taxon>
        <taxon>Pseudomonadota</taxon>
        <taxon>Gammaproteobacteria</taxon>
        <taxon>Enterobacterales</taxon>
        <taxon>Enterobacteriaceae</taxon>
        <taxon>Salmonella</taxon>
    </lineage>
</organism>
<dbReference type="PATRIC" id="fig|59201.158.peg.2856"/>
<sequence length="208" mass="23520">MAALLESIIPAYPYTQYNDDPDIVAFFDAYNKLAQGYLDYFNNLNLPCWTSPAITGELLDWIAAGIYGESRPLLQISEDAIARGAYNTIEYNNVAYAKLRNYVPGSASYVPDDYFKRILTWNFYKGDGSHFCINWFKRRLARFIHGANGIDPPVQSTFDISVMPDKGIFFVSIPDYGDGVGHFLKDAIDQSLVKLPFIYAYSVTVVEQ</sequence>
<evidence type="ECO:0008006" key="3">
    <source>
        <dbReference type="Google" id="ProtNLM"/>
    </source>
</evidence>
<name>A0A0F7JB93_SALTM</name>
<reference evidence="1 2" key="1">
    <citation type="journal article" date="2015" name="Genome Announc.">
        <title>Complete Genome Sequencing of a Multidrug-Resistant and Human-Invasive Salmonella enterica Serovar Typhimurium Strain of the Emerging Sequence Type 213 Genotype.</title>
        <authorList>
            <person name="Calva E."/>
            <person name="Silva C."/>
            <person name="Zaidi M.B."/>
            <person name="Sanchez-Flores A."/>
            <person name="Estrada K."/>
            <person name="Silva G.G."/>
            <person name="Soto-Jimenez L.M."/>
            <person name="Wiesner M."/>
            <person name="Fernandez-Mora M."/>
            <person name="Edwards R.A."/>
            <person name="Vinuesa P."/>
        </authorList>
    </citation>
    <scope>NUCLEOTIDE SEQUENCE [LARGE SCALE GENOMIC DNA]</scope>
    <source>
        <strain evidence="1 2">YU39</strain>
    </source>
</reference>
<dbReference type="RefSeq" id="WP_046891337.1">
    <property type="nucleotide sequence ID" value="NZ_CP011428.1"/>
</dbReference>
<protein>
    <recommendedName>
        <fullName evidence="3">DUF2313 domain-containing protein</fullName>
    </recommendedName>
</protein>
<proteinExistence type="predicted"/>
<dbReference type="Proteomes" id="UP000034636">
    <property type="component" value="Chromosome"/>
</dbReference>